<proteinExistence type="predicted"/>
<dbReference type="EMBL" id="AWUE01018001">
    <property type="protein sequence ID" value="OMO83276.1"/>
    <property type="molecule type" value="Genomic_DNA"/>
</dbReference>
<protein>
    <submittedName>
        <fullName evidence="2">Two-component response regulator-like PRR73-like protein</fullName>
    </submittedName>
</protein>
<feature type="compositionally biased region" description="Basic and acidic residues" evidence="1">
    <location>
        <begin position="30"/>
        <end position="47"/>
    </location>
</feature>
<organism evidence="2 3">
    <name type="scientific">Corchorus olitorius</name>
    <dbReference type="NCBI Taxonomy" id="93759"/>
    <lineage>
        <taxon>Eukaryota</taxon>
        <taxon>Viridiplantae</taxon>
        <taxon>Streptophyta</taxon>
        <taxon>Embryophyta</taxon>
        <taxon>Tracheophyta</taxon>
        <taxon>Spermatophyta</taxon>
        <taxon>Magnoliopsida</taxon>
        <taxon>eudicotyledons</taxon>
        <taxon>Gunneridae</taxon>
        <taxon>Pentapetalae</taxon>
        <taxon>rosids</taxon>
        <taxon>malvids</taxon>
        <taxon>Malvales</taxon>
        <taxon>Malvaceae</taxon>
        <taxon>Grewioideae</taxon>
        <taxon>Apeibeae</taxon>
        <taxon>Corchorus</taxon>
    </lineage>
</organism>
<comment type="caution">
    <text evidence="2">The sequence shown here is derived from an EMBL/GenBank/DDBJ whole genome shotgun (WGS) entry which is preliminary data.</text>
</comment>
<evidence type="ECO:0000313" key="2">
    <source>
        <dbReference type="EMBL" id="OMO83276.1"/>
    </source>
</evidence>
<dbReference type="Proteomes" id="UP000187203">
    <property type="component" value="Unassembled WGS sequence"/>
</dbReference>
<dbReference type="AlphaFoldDB" id="A0A1R3IL38"/>
<sequence>MEAQVTQASMESEKRKKRDHGKRLFLQEGPRPREKLRVSPGEMVKREGEKDLTSVTCVRLLFRRDCAWLFMEREVER</sequence>
<keyword evidence="3" id="KW-1185">Reference proteome</keyword>
<accession>A0A1R3IL38</accession>
<feature type="compositionally biased region" description="Polar residues" evidence="1">
    <location>
        <begin position="1"/>
        <end position="10"/>
    </location>
</feature>
<evidence type="ECO:0000313" key="3">
    <source>
        <dbReference type="Proteomes" id="UP000187203"/>
    </source>
</evidence>
<evidence type="ECO:0000256" key="1">
    <source>
        <dbReference type="SAM" id="MobiDB-lite"/>
    </source>
</evidence>
<feature type="region of interest" description="Disordered" evidence="1">
    <location>
        <begin position="1"/>
        <end position="47"/>
    </location>
</feature>
<reference evidence="3" key="1">
    <citation type="submission" date="2013-09" db="EMBL/GenBank/DDBJ databases">
        <title>Corchorus olitorius genome sequencing.</title>
        <authorList>
            <person name="Alam M."/>
            <person name="Haque M.S."/>
            <person name="Islam M.S."/>
            <person name="Emdad E.M."/>
            <person name="Islam M.M."/>
            <person name="Ahmed B."/>
            <person name="Halim A."/>
            <person name="Hossen Q.M.M."/>
            <person name="Hossain M.Z."/>
            <person name="Ahmed R."/>
            <person name="Khan M.M."/>
            <person name="Islam R."/>
            <person name="Rashid M.M."/>
            <person name="Khan S.A."/>
            <person name="Rahman M.S."/>
            <person name="Alam M."/>
            <person name="Yahiya A.S."/>
            <person name="Khan M.S."/>
            <person name="Azam M.S."/>
            <person name="Haque T."/>
            <person name="Lashkar M.Z.H."/>
            <person name="Akhand A.I."/>
            <person name="Morshed G."/>
            <person name="Roy S."/>
            <person name="Uddin K.S."/>
            <person name="Rabeya T."/>
            <person name="Hossain A.S."/>
            <person name="Chowdhury A."/>
            <person name="Snigdha A.R."/>
            <person name="Mortoza M.S."/>
            <person name="Matin S.A."/>
            <person name="Hoque S.M.E."/>
            <person name="Islam M.K."/>
            <person name="Roy D.K."/>
            <person name="Haider R."/>
            <person name="Moosa M.M."/>
            <person name="Elias S.M."/>
            <person name="Hasan A.M."/>
            <person name="Jahan S."/>
            <person name="Shafiuddin M."/>
            <person name="Mahmood N."/>
            <person name="Shommy N.S."/>
        </authorList>
    </citation>
    <scope>NUCLEOTIDE SEQUENCE [LARGE SCALE GENOMIC DNA]</scope>
    <source>
        <strain evidence="3">cv. O-4</strain>
    </source>
</reference>
<gene>
    <name evidence="2" type="ORF">COLO4_22616</name>
</gene>
<name>A0A1R3IL38_9ROSI</name>